<feature type="domain" description="HhH-GPD" evidence="3">
    <location>
        <begin position="53"/>
        <end position="206"/>
    </location>
</feature>
<dbReference type="Pfam" id="PF00730">
    <property type="entry name" value="HhH-GPD"/>
    <property type="match status" value="1"/>
</dbReference>
<dbReference type="CDD" id="cd00056">
    <property type="entry name" value="ENDO3c"/>
    <property type="match status" value="1"/>
</dbReference>
<dbReference type="PANTHER" id="PTHR43003">
    <property type="entry name" value="DNA-3-METHYLADENINE GLYCOSYLASE"/>
    <property type="match status" value="1"/>
</dbReference>
<dbReference type="InterPro" id="IPR011257">
    <property type="entry name" value="DNA_glycosylase"/>
</dbReference>
<protein>
    <submittedName>
        <fullName evidence="4">DNA-3-methyladenine glycosylase II</fullName>
        <ecNumber evidence="4">3.2.2.21</ecNumber>
    </submittedName>
</protein>
<evidence type="ECO:0000313" key="4">
    <source>
        <dbReference type="EMBL" id="VAV90533.1"/>
    </source>
</evidence>
<dbReference type="InterPro" id="IPR051912">
    <property type="entry name" value="Alkylbase_DNA_Glycosylase/TA"/>
</dbReference>
<dbReference type="EC" id="3.2.2.21" evidence="4"/>
<name>A0A3B0S241_9ZZZZ</name>
<organism evidence="4">
    <name type="scientific">hydrothermal vent metagenome</name>
    <dbReference type="NCBI Taxonomy" id="652676"/>
    <lineage>
        <taxon>unclassified sequences</taxon>
        <taxon>metagenomes</taxon>
        <taxon>ecological metagenomes</taxon>
    </lineage>
</organism>
<dbReference type="SMART" id="SM00478">
    <property type="entry name" value="ENDO3c"/>
    <property type="match status" value="1"/>
</dbReference>
<evidence type="ECO:0000256" key="2">
    <source>
        <dbReference type="ARBA" id="ARBA00023204"/>
    </source>
</evidence>
<dbReference type="GO" id="GO:0043916">
    <property type="term" value="F:DNA-7-methylguanine glycosylase activity"/>
    <property type="evidence" value="ECO:0007669"/>
    <property type="project" value="TreeGrafter"/>
</dbReference>
<dbReference type="GO" id="GO:0032993">
    <property type="term" value="C:protein-DNA complex"/>
    <property type="evidence" value="ECO:0007669"/>
    <property type="project" value="TreeGrafter"/>
</dbReference>
<keyword evidence="4" id="KW-0326">Glycosidase</keyword>
<dbReference type="GO" id="GO:0032131">
    <property type="term" value="F:alkylated DNA binding"/>
    <property type="evidence" value="ECO:0007669"/>
    <property type="project" value="TreeGrafter"/>
</dbReference>
<accession>A0A3B0S241</accession>
<dbReference type="GO" id="GO:0006285">
    <property type="term" value="P:base-excision repair, AP site formation"/>
    <property type="evidence" value="ECO:0007669"/>
    <property type="project" value="TreeGrafter"/>
</dbReference>
<dbReference type="GO" id="GO:0006307">
    <property type="term" value="P:DNA alkylation repair"/>
    <property type="evidence" value="ECO:0007669"/>
    <property type="project" value="TreeGrafter"/>
</dbReference>
<dbReference type="InterPro" id="IPR003265">
    <property type="entry name" value="HhH-GPD_domain"/>
</dbReference>
<dbReference type="SUPFAM" id="SSF48150">
    <property type="entry name" value="DNA-glycosylase"/>
    <property type="match status" value="1"/>
</dbReference>
<proteinExistence type="predicted"/>
<dbReference type="PANTHER" id="PTHR43003:SF13">
    <property type="entry name" value="DNA-3-METHYLADENINE GLYCOSYLASE 2"/>
    <property type="match status" value="1"/>
</dbReference>
<dbReference type="Gene3D" id="1.10.340.30">
    <property type="entry name" value="Hypothetical protein, domain 2"/>
    <property type="match status" value="1"/>
</dbReference>
<keyword evidence="4" id="KW-0378">Hydrolase</keyword>
<gene>
    <name evidence="4" type="ORF">MNBD_ALPHA08-1315</name>
</gene>
<keyword evidence="1" id="KW-0227">DNA damage</keyword>
<dbReference type="GO" id="GO:0008725">
    <property type="term" value="F:DNA-3-methyladenine glycosylase activity"/>
    <property type="evidence" value="ECO:0007669"/>
    <property type="project" value="TreeGrafter"/>
</dbReference>
<keyword evidence="2" id="KW-0234">DNA repair</keyword>
<evidence type="ECO:0000256" key="1">
    <source>
        <dbReference type="ARBA" id="ARBA00022763"/>
    </source>
</evidence>
<sequence length="214" mass="23902">MTFATIETEADLRGGVEILCAREPAFAKVYAATGLPPLRRKPGGLAGLLEIITYQMISLSAAAAIWQRVEEKLAPFDAQMMAELDDSTYLACGLSRPKIRTIRAVLADINQSKLTLPDFKTAENSKIFSRLTDIKGIGPWSAHIYLLTHLGRIDIWPVGDLALQESAKMLFDLKTRPSEKQMHEMAKPWQPWRAAAARLLWSHYRLVRLEGGTL</sequence>
<reference evidence="4" key="1">
    <citation type="submission" date="2018-06" db="EMBL/GenBank/DDBJ databases">
        <authorList>
            <person name="Zhirakovskaya E."/>
        </authorList>
    </citation>
    <scope>NUCLEOTIDE SEQUENCE</scope>
</reference>
<dbReference type="GO" id="GO:0005737">
    <property type="term" value="C:cytoplasm"/>
    <property type="evidence" value="ECO:0007669"/>
    <property type="project" value="TreeGrafter"/>
</dbReference>
<evidence type="ECO:0000259" key="3">
    <source>
        <dbReference type="SMART" id="SM00478"/>
    </source>
</evidence>
<dbReference type="Gene3D" id="1.10.1670.40">
    <property type="match status" value="1"/>
</dbReference>
<dbReference type="AlphaFoldDB" id="A0A3B0S241"/>
<dbReference type="EMBL" id="UOEC01000077">
    <property type="protein sequence ID" value="VAV90533.1"/>
    <property type="molecule type" value="Genomic_DNA"/>
</dbReference>